<evidence type="ECO:0000256" key="10">
    <source>
        <dbReference type="RuleBase" id="RU368065"/>
    </source>
</evidence>
<sequence length="275" mass="31544">MQFSEAFNIPGCKMYSITLRCRRCCSNGEFALQSSSVELRARMMVDNADSIDAPYICINCCAPSSRVFRRFDGGGIRLTACKVCKQPVDKYIEYDIVLVIIDVILQYLGAYRHLLLNRKFHVYHKLFTVFVLCDAYKKWIERRATCTTDKLYDLEWRFYECLLQSVTEMFAFFAVILITAGSVKNGIHLRRILEATCAGYFGNVFVVLSIIWHLHASMSYRIMLRVFIFVSHIQVQRVIFPGNSFVKNALIVLVASNVAWIVGDVMKACLLVDDC</sequence>
<comment type="function">
    <text evidence="10">Mediator of sterol homeostasis involved in sterol uptake, trafficking and distribution into membranes.</text>
</comment>
<evidence type="ECO:0000256" key="6">
    <source>
        <dbReference type="ARBA" id="ARBA00022989"/>
    </source>
</evidence>
<keyword evidence="4 10" id="KW-0812">Transmembrane</keyword>
<organism evidence="11 12">
    <name type="scientific">Parascaris univalens</name>
    <name type="common">Nematode worm</name>
    <dbReference type="NCBI Taxonomy" id="6257"/>
    <lineage>
        <taxon>Eukaryota</taxon>
        <taxon>Metazoa</taxon>
        <taxon>Ecdysozoa</taxon>
        <taxon>Nematoda</taxon>
        <taxon>Chromadorea</taxon>
        <taxon>Rhabditida</taxon>
        <taxon>Spirurina</taxon>
        <taxon>Ascaridomorpha</taxon>
        <taxon>Ascaridoidea</taxon>
        <taxon>Ascarididae</taxon>
        <taxon>Parascaris</taxon>
    </lineage>
</organism>
<keyword evidence="8 10" id="KW-0443">Lipid metabolism</keyword>
<evidence type="ECO:0000256" key="9">
    <source>
        <dbReference type="ARBA" id="ARBA00023136"/>
    </source>
</evidence>
<evidence type="ECO:0000256" key="8">
    <source>
        <dbReference type="ARBA" id="ARBA00023098"/>
    </source>
</evidence>
<keyword evidence="5 10" id="KW-0256">Endoplasmic reticulum</keyword>
<dbReference type="WBParaSite" id="PgR115X_g003_t02">
    <property type="protein sequence ID" value="PgR115X_g003_t02"/>
    <property type="gene ID" value="PgR115X_g003"/>
</dbReference>
<comment type="similarity">
    <text evidence="2 10">Belongs to the ARV1 family.</text>
</comment>
<evidence type="ECO:0000256" key="1">
    <source>
        <dbReference type="ARBA" id="ARBA00004477"/>
    </source>
</evidence>
<accession>A0A915CBE5</accession>
<comment type="subcellular location">
    <subcellularLocation>
        <location evidence="1 10">Endoplasmic reticulum membrane</location>
        <topology evidence="1 10">Multi-pass membrane protein</topology>
    </subcellularLocation>
</comment>
<feature type="transmembrane region" description="Helical" evidence="10">
    <location>
        <begin position="161"/>
        <end position="180"/>
    </location>
</feature>
<keyword evidence="11" id="KW-1185">Reference proteome</keyword>
<keyword evidence="6 10" id="KW-1133">Transmembrane helix</keyword>
<dbReference type="GO" id="GO:0032366">
    <property type="term" value="P:intracellular sterol transport"/>
    <property type="evidence" value="ECO:0007669"/>
    <property type="project" value="UniProtKB-UniRule"/>
</dbReference>
<dbReference type="GO" id="GO:0097036">
    <property type="term" value="P:regulation of plasma membrane sterol distribution"/>
    <property type="evidence" value="ECO:0007669"/>
    <property type="project" value="UniProtKB-UniRule"/>
</dbReference>
<proteinExistence type="inferred from homology"/>
<dbReference type="GO" id="GO:0006665">
    <property type="term" value="P:sphingolipid metabolic process"/>
    <property type="evidence" value="ECO:0007669"/>
    <property type="project" value="TreeGrafter"/>
</dbReference>
<dbReference type="GO" id="GO:0016125">
    <property type="term" value="P:sterol metabolic process"/>
    <property type="evidence" value="ECO:0007669"/>
    <property type="project" value="UniProtKB-UniRule"/>
</dbReference>
<keyword evidence="9 10" id="KW-0472">Membrane</keyword>
<dbReference type="Pfam" id="PF04161">
    <property type="entry name" value="Arv1"/>
    <property type="match status" value="1"/>
</dbReference>
<keyword evidence="3 10" id="KW-0813">Transport</keyword>
<evidence type="ECO:0000256" key="7">
    <source>
        <dbReference type="ARBA" id="ARBA00023055"/>
    </source>
</evidence>
<evidence type="ECO:0000256" key="5">
    <source>
        <dbReference type="ARBA" id="ARBA00022824"/>
    </source>
</evidence>
<dbReference type="AlphaFoldDB" id="A0A915CBE5"/>
<evidence type="ECO:0000256" key="4">
    <source>
        <dbReference type="ARBA" id="ARBA00022692"/>
    </source>
</evidence>
<evidence type="ECO:0000256" key="3">
    <source>
        <dbReference type="ARBA" id="ARBA00022448"/>
    </source>
</evidence>
<protein>
    <recommendedName>
        <fullName evidence="10">Protein ARV</fullName>
    </recommendedName>
</protein>
<dbReference type="PANTHER" id="PTHR14467:SF0">
    <property type="entry name" value="PROTEIN ARV1"/>
    <property type="match status" value="1"/>
</dbReference>
<dbReference type="InterPro" id="IPR007290">
    <property type="entry name" value="Arv1"/>
</dbReference>
<name>A0A915CBE5_PARUN</name>
<evidence type="ECO:0000313" key="12">
    <source>
        <dbReference type="WBParaSite" id="PgR115X_g003_t02"/>
    </source>
</evidence>
<feature type="transmembrane region" description="Helical" evidence="10">
    <location>
        <begin position="192"/>
        <end position="215"/>
    </location>
</feature>
<feature type="transmembrane region" description="Helical" evidence="10">
    <location>
        <begin position="245"/>
        <end position="263"/>
    </location>
</feature>
<evidence type="ECO:0000313" key="11">
    <source>
        <dbReference type="Proteomes" id="UP000887569"/>
    </source>
</evidence>
<reference evidence="12" key="1">
    <citation type="submission" date="2022-11" db="UniProtKB">
        <authorList>
            <consortium name="WormBaseParasite"/>
        </authorList>
    </citation>
    <scope>IDENTIFICATION</scope>
</reference>
<dbReference type="PANTHER" id="PTHR14467">
    <property type="entry name" value="ARV1"/>
    <property type="match status" value="1"/>
</dbReference>
<dbReference type="Proteomes" id="UP000887569">
    <property type="component" value="Unplaced"/>
</dbReference>
<keyword evidence="7 10" id="KW-0445">Lipid transport</keyword>
<dbReference type="GO" id="GO:0032541">
    <property type="term" value="C:cortical endoplasmic reticulum"/>
    <property type="evidence" value="ECO:0007669"/>
    <property type="project" value="TreeGrafter"/>
</dbReference>
<dbReference type="GO" id="GO:0005789">
    <property type="term" value="C:endoplasmic reticulum membrane"/>
    <property type="evidence" value="ECO:0007669"/>
    <property type="project" value="UniProtKB-SubCell"/>
</dbReference>
<evidence type="ECO:0000256" key="2">
    <source>
        <dbReference type="ARBA" id="ARBA00009187"/>
    </source>
</evidence>
<dbReference type="GO" id="GO:0005794">
    <property type="term" value="C:Golgi apparatus"/>
    <property type="evidence" value="ECO:0007669"/>
    <property type="project" value="TreeGrafter"/>
</dbReference>